<evidence type="ECO:0000313" key="4">
    <source>
        <dbReference type="Proteomes" id="UP000642284"/>
    </source>
</evidence>
<dbReference type="InterPro" id="IPR002372">
    <property type="entry name" value="PQQ_rpt_dom"/>
</dbReference>
<feature type="region of interest" description="Disordered" evidence="1">
    <location>
        <begin position="21"/>
        <end position="41"/>
    </location>
</feature>
<evidence type="ECO:0000256" key="1">
    <source>
        <dbReference type="SAM" id="MobiDB-lite"/>
    </source>
</evidence>
<dbReference type="Pfam" id="PF13360">
    <property type="entry name" value="PQQ_2"/>
    <property type="match status" value="1"/>
</dbReference>
<dbReference type="SUPFAM" id="SSF50998">
    <property type="entry name" value="Quinoprotein alcohol dehydrogenase-like"/>
    <property type="match status" value="1"/>
</dbReference>
<feature type="domain" description="Pyrrolo-quinoline quinone repeat" evidence="2">
    <location>
        <begin position="71"/>
        <end position="199"/>
    </location>
</feature>
<comment type="caution">
    <text evidence="3">The sequence shown here is derived from an EMBL/GenBank/DDBJ whole genome shotgun (WGS) entry which is preliminary data.</text>
</comment>
<dbReference type="Proteomes" id="UP000642284">
    <property type="component" value="Unassembled WGS sequence"/>
</dbReference>
<dbReference type="InterPro" id="IPR015943">
    <property type="entry name" value="WD40/YVTN_repeat-like_dom_sf"/>
</dbReference>
<sequence length="453" mass="48054">MVALALLAGGGIWLGVAGGDDGSAADGKQEGPRYDAPGTEKPASRKADLLFHVPDPKVGKGAFHSVPGSWVTAETYVKSGLGTIAGYDLKSGRQVWEIALGGEVCGYTQYLDDGRTGVLHRDGMPGTDGKATPCTEIAALDLNAGLLLWKASVERSGAKIPFRQIGLGAGKVAVAGDEGGAAFALDSGKLLWEPRPTEPCYDMAYGSGEDLVALQNCGQEDNSHARVQLLHGSGKPRSTYDLPKNLDFAQIVSSEPLVIAGIMGGRVTDYFSIDGRKGTLRSKISVDPERTLNACSVLVYVRCDGIAVGNDRLYVTTKSRTVKNDSESANEIVAYDLETGKATGQKADSGGKATLQILRMDGRDLLAYRLPMAGSPGQVIKIDPRTFKETVYLSVPPSSEGASVQRYFTKDTTEYRYVKGRLFVSELHVRPPDPYTDDPPYLAAAFGAAPDGG</sequence>
<evidence type="ECO:0000313" key="3">
    <source>
        <dbReference type="EMBL" id="MBC9712832.1"/>
    </source>
</evidence>
<organism evidence="3 4">
    <name type="scientific">Streptomyces polyasparticus</name>
    <dbReference type="NCBI Taxonomy" id="2767826"/>
    <lineage>
        <taxon>Bacteria</taxon>
        <taxon>Bacillati</taxon>
        <taxon>Actinomycetota</taxon>
        <taxon>Actinomycetes</taxon>
        <taxon>Kitasatosporales</taxon>
        <taxon>Streptomycetaceae</taxon>
        <taxon>Streptomyces</taxon>
    </lineage>
</organism>
<keyword evidence="4" id="KW-1185">Reference proteome</keyword>
<dbReference type="EMBL" id="JACTVJ010000005">
    <property type="protein sequence ID" value="MBC9712832.1"/>
    <property type="molecule type" value="Genomic_DNA"/>
</dbReference>
<name>A0ABR7SD04_9ACTN</name>
<accession>A0ABR7SD04</accession>
<protein>
    <submittedName>
        <fullName evidence="3">PQQ-binding-like beta-propeller repeat protein</fullName>
    </submittedName>
</protein>
<dbReference type="Gene3D" id="2.130.10.10">
    <property type="entry name" value="YVTN repeat-like/Quinoprotein amine dehydrogenase"/>
    <property type="match status" value="1"/>
</dbReference>
<reference evidence="3 4" key="1">
    <citation type="submission" date="2020-08" db="EMBL/GenBank/DDBJ databases">
        <title>Genemic of Streptomyces polyaspartic.</title>
        <authorList>
            <person name="Liu W."/>
        </authorList>
    </citation>
    <scope>NUCLEOTIDE SEQUENCE [LARGE SCALE GENOMIC DNA]</scope>
    <source>
        <strain evidence="3 4">TRM66268-LWL</strain>
    </source>
</reference>
<gene>
    <name evidence="3" type="ORF">H9Y04_09630</name>
</gene>
<evidence type="ECO:0000259" key="2">
    <source>
        <dbReference type="Pfam" id="PF13360"/>
    </source>
</evidence>
<dbReference type="InterPro" id="IPR011047">
    <property type="entry name" value="Quinoprotein_ADH-like_sf"/>
</dbReference>
<proteinExistence type="predicted"/>
<dbReference type="RefSeq" id="WP_187813316.1">
    <property type="nucleotide sequence ID" value="NZ_JACTVJ010000005.1"/>
</dbReference>